<evidence type="ECO:0000313" key="3">
    <source>
        <dbReference type="Proteomes" id="UP000813461"/>
    </source>
</evidence>
<feature type="compositionally biased region" description="Polar residues" evidence="1">
    <location>
        <begin position="57"/>
        <end position="68"/>
    </location>
</feature>
<feature type="compositionally biased region" description="Basic residues" evidence="1">
    <location>
        <begin position="363"/>
        <end position="375"/>
    </location>
</feature>
<accession>A0A8K0VS83</accession>
<sequence length="382" mass="42200">MTTPVTKNTLSASSSKHETAKQWLQRRLRKQSSAQSSKDSGPGGIRDPIPIQRPRTAPSTREASQMDTVSAEPPIPGVTFTILQPIHSPSDQRLPHQTRPDSGVVRDVNAWLDASMSVPSPPLMAGLTYWRTTTDLNAQDSASAQHAIPIVRRPDFVRPSASHGQPTRPVRRRARKIGVQMPSLTRSKSGREAARKITNGRSNSVPTLAIPYEATRQGDPPAEMTQWRPFLVPATYDVSRTEIQHTSRRYEDVRRLEYRAGYESPASTCLRTSDGSNIIEQGVHAFFIRSSKSGDSTRSSGADVRMTRENSLGDISEAPTYWSGPPPPSYRTRSRTASILTTSSFGCIDGMTAEQRQISQQRAAHKRSMKGKLKRFAQNLAS</sequence>
<comment type="caution">
    <text evidence="2">The sequence shown here is derived from an EMBL/GenBank/DDBJ whole genome shotgun (WGS) entry which is preliminary data.</text>
</comment>
<evidence type="ECO:0000256" key="1">
    <source>
        <dbReference type="SAM" id="MobiDB-lite"/>
    </source>
</evidence>
<evidence type="ECO:0000313" key="2">
    <source>
        <dbReference type="EMBL" id="KAH7070146.1"/>
    </source>
</evidence>
<dbReference type="EMBL" id="JAGMVJ010000028">
    <property type="protein sequence ID" value="KAH7070146.1"/>
    <property type="molecule type" value="Genomic_DNA"/>
</dbReference>
<proteinExistence type="predicted"/>
<feature type="compositionally biased region" description="Polar residues" evidence="1">
    <location>
        <begin position="1"/>
        <end position="14"/>
    </location>
</feature>
<gene>
    <name evidence="2" type="ORF">FB567DRAFT_456273</name>
</gene>
<dbReference type="AlphaFoldDB" id="A0A8K0VS83"/>
<keyword evidence="3" id="KW-1185">Reference proteome</keyword>
<protein>
    <submittedName>
        <fullName evidence="2">Uncharacterized protein</fullName>
    </submittedName>
</protein>
<organism evidence="2 3">
    <name type="scientific">Paraphoma chrysanthemicola</name>
    <dbReference type="NCBI Taxonomy" id="798071"/>
    <lineage>
        <taxon>Eukaryota</taxon>
        <taxon>Fungi</taxon>
        <taxon>Dikarya</taxon>
        <taxon>Ascomycota</taxon>
        <taxon>Pezizomycotina</taxon>
        <taxon>Dothideomycetes</taxon>
        <taxon>Pleosporomycetidae</taxon>
        <taxon>Pleosporales</taxon>
        <taxon>Pleosporineae</taxon>
        <taxon>Phaeosphaeriaceae</taxon>
        <taxon>Paraphoma</taxon>
    </lineage>
</organism>
<reference evidence="2" key="1">
    <citation type="journal article" date="2021" name="Nat. Commun.">
        <title>Genetic determinants of endophytism in the Arabidopsis root mycobiome.</title>
        <authorList>
            <person name="Mesny F."/>
            <person name="Miyauchi S."/>
            <person name="Thiergart T."/>
            <person name="Pickel B."/>
            <person name="Atanasova L."/>
            <person name="Karlsson M."/>
            <person name="Huettel B."/>
            <person name="Barry K.W."/>
            <person name="Haridas S."/>
            <person name="Chen C."/>
            <person name="Bauer D."/>
            <person name="Andreopoulos W."/>
            <person name="Pangilinan J."/>
            <person name="LaButti K."/>
            <person name="Riley R."/>
            <person name="Lipzen A."/>
            <person name="Clum A."/>
            <person name="Drula E."/>
            <person name="Henrissat B."/>
            <person name="Kohler A."/>
            <person name="Grigoriev I.V."/>
            <person name="Martin F.M."/>
            <person name="Hacquard S."/>
        </authorList>
    </citation>
    <scope>NUCLEOTIDE SEQUENCE</scope>
    <source>
        <strain evidence="2">MPI-SDFR-AT-0120</strain>
    </source>
</reference>
<name>A0A8K0VS83_9PLEO</name>
<dbReference type="Proteomes" id="UP000813461">
    <property type="component" value="Unassembled WGS sequence"/>
</dbReference>
<feature type="region of interest" description="Disordered" evidence="1">
    <location>
        <begin position="1"/>
        <end position="76"/>
    </location>
</feature>
<dbReference type="OrthoDB" id="3935253at2759"/>
<feature type="region of interest" description="Disordered" evidence="1">
    <location>
        <begin position="356"/>
        <end position="382"/>
    </location>
</feature>